<evidence type="ECO:0000256" key="3">
    <source>
        <dbReference type="ARBA" id="ARBA00022801"/>
    </source>
</evidence>
<dbReference type="PANTHER" id="PTHR11271">
    <property type="entry name" value="GUANINE DEAMINASE"/>
    <property type="match status" value="1"/>
</dbReference>
<dbReference type="AlphaFoldDB" id="A0A0M3DH46"/>
<evidence type="ECO:0000256" key="1">
    <source>
        <dbReference type="ARBA" id="ARBA00001947"/>
    </source>
</evidence>
<dbReference type="EMBL" id="LBBT01000251">
    <property type="protein sequence ID" value="KKY00717.1"/>
    <property type="molecule type" value="Genomic_DNA"/>
</dbReference>
<protein>
    <submittedName>
        <fullName evidence="6">Amidohydrolase</fullName>
    </submittedName>
</protein>
<dbReference type="Gene3D" id="2.30.40.10">
    <property type="entry name" value="Urease, subunit C, domain 1"/>
    <property type="match status" value="1"/>
</dbReference>
<dbReference type="RefSeq" id="WP_046823577.1">
    <property type="nucleotide sequence ID" value="NZ_LBBT01000251.1"/>
</dbReference>
<keyword evidence="7" id="KW-1185">Reference proteome</keyword>
<keyword evidence="4" id="KW-0862">Zinc</keyword>
<dbReference type="Pfam" id="PF01979">
    <property type="entry name" value="Amidohydro_1"/>
    <property type="match status" value="1"/>
</dbReference>
<dbReference type="GO" id="GO:0008892">
    <property type="term" value="F:guanine deaminase activity"/>
    <property type="evidence" value="ECO:0007669"/>
    <property type="project" value="TreeGrafter"/>
</dbReference>
<feature type="domain" description="Amidohydrolase-related" evidence="5">
    <location>
        <begin position="57"/>
        <end position="416"/>
    </location>
</feature>
<dbReference type="GO" id="GO:0006147">
    <property type="term" value="P:guanine catabolic process"/>
    <property type="evidence" value="ECO:0007669"/>
    <property type="project" value="UniProtKB-UniPathway"/>
</dbReference>
<proteinExistence type="predicted"/>
<keyword evidence="2" id="KW-0479">Metal-binding</keyword>
<evidence type="ECO:0000259" key="5">
    <source>
        <dbReference type="Pfam" id="PF01979"/>
    </source>
</evidence>
<dbReference type="UniPathway" id="UPA00603">
    <property type="reaction ID" value="UER00660"/>
</dbReference>
<evidence type="ECO:0000313" key="7">
    <source>
        <dbReference type="Proteomes" id="UP000034407"/>
    </source>
</evidence>
<name>A0A0M3DH46_9FIRM</name>
<dbReference type="PANTHER" id="PTHR11271:SF6">
    <property type="entry name" value="GUANINE DEAMINASE"/>
    <property type="match status" value="1"/>
</dbReference>
<sequence>MVKIYKGNILFTKIKDKFEIIENGFILVKNGKILDLYKNLPIEYQNFEVIDFSDNLIIPGMNDLHCHAPQFRNLGMAMDKELIPWLDNYTFPEESKFKNIEYADKVYKNFIKEVWRHGTTRIAVFATVHKESSIRLINLFNQSGLGAFVGKVNMNINCTDDLLEVTEKSISDTEYILENYYNTDALVNPIITPRFIPSCNSELLKSLGDLALKYNTPTQSHLSENLGEIDWVRQLQPESEFYGDAYNRFNLFGQTKTLMAHCVYSCDKELELMKKNNVFAVHCPNSNLNLGSGIMPVRKFLDNDINIALGSDISGGHDLSIFKVIVNAIQCSKLLWVNSDKQVDFLTLSEAFYMATKGGGSFFGKVGSFEKDYDFDALILDDHNLNPKSYSLIERLERFIYIGDDRNIIHRYVRGEEISYPKFY</sequence>
<organism evidence="6 7">
    <name type="scientific">Paraclostridium benzoelyticum</name>
    <dbReference type="NCBI Taxonomy" id="1629550"/>
    <lineage>
        <taxon>Bacteria</taxon>
        <taxon>Bacillati</taxon>
        <taxon>Bacillota</taxon>
        <taxon>Clostridia</taxon>
        <taxon>Peptostreptococcales</taxon>
        <taxon>Peptostreptococcaceae</taxon>
        <taxon>Paraclostridium</taxon>
    </lineage>
</organism>
<dbReference type="SUPFAM" id="SSF51556">
    <property type="entry name" value="Metallo-dependent hydrolases"/>
    <property type="match status" value="1"/>
</dbReference>
<dbReference type="GO" id="GO:0005829">
    <property type="term" value="C:cytosol"/>
    <property type="evidence" value="ECO:0007669"/>
    <property type="project" value="TreeGrafter"/>
</dbReference>
<accession>A0A0M3DH46</accession>
<evidence type="ECO:0000256" key="4">
    <source>
        <dbReference type="ARBA" id="ARBA00022833"/>
    </source>
</evidence>
<dbReference type="Gene3D" id="3.20.20.140">
    <property type="entry name" value="Metal-dependent hydrolases"/>
    <property type="match status" value="1"/>
</dbReference>
<gene>
    <name evidence="6" type="ORF">VN21_12755</name>
</gene>
<evidence type="ECO:0000313" key="6">
    <source>
        <dbReference type="EMBL" id="KKY00717.1"/>
    </source>
</evidence>
<keyword evidence="3 6" id="KW-0378">Hydrolase</keyword>
<dbReference type="Proteomes" id="UP000034407">
    <property type="component" value="Unassembled WGS sequence"/>
</dbReference>
<comment type="caution">
    <text evidence="6">The sequence shown here is derived from an EMBL/GenBank/DDBJ whole genome shotgun (WGS) entry which is preliminary data.</text>
</comment>
<dbReference type="GO" id="GO:0008270">
    <property type="term" value="F:zinc ion binding"/>
    <property type="evidence" value="ECO:0007669"/>
    <property type="project" value="TreeGrafter"/>
</dbReference>
<evidence type="ECO:0000256" key="2">
    <source>
        <dbReference type="ARBA" id="ARBA00022723"/>
    </source>
</evidence>
<dbReference type="InterPro" id="IPR032466">
    <property type="entry name" value="Metal_Hydrolase"/>
</dbReference>
<dbReference type="InterPro" id="IPR011059">
    <property type="entry name" value="Metal-dep_hydrolase_composite"/>
</dbReference>
<dbReference type="InterPro" id="IPR051607">
    <property type="entry name" value="Metallo-dep_hydrolases"/>
</dbReference>
<dbReference type="InterPro" id="IPR006680">
    <property type="entry name" value="Amidohydro-rel"/>
</dbReference>
<dbReference type="OrthoDB" id="9807210at2"/>
<dbReference type="SUPFAM" id="SSF51338">
    <property type="entry name" value="Composite domain of metallo-dependent hydrolases"/>
    <property type="match status" value="2"/>
</dbReference>
<comment type="cofactor">
    <cofactor evidence="1">
        <name>Zn(2+)</name>
        <dbReference type="ChEBI" id="CHEBI:29105"/>
    </cofactor>
</comment>
<reference evidence="6 7" key="1">
    <citation type="submission" date="2015-04" db="EMBL/GenBank/DDBJ databases">
        <title>Microcin producing Clostridium sp. JC272T.</title>
        <authorList>
            <person name="Jyothsna T."/>
            <person name="Sasikala C."/>
            <person name="Ramana C."/>
        </authorList>
    </citation>
    <scope>NUCLEOTIDE SEQUENCE [LARGE SCALE GENOMIC DNA]</scope>
    <source>
        <strain evidence="6 7">JC272</strain>
    </source>
</reference>
<dbReference type="PATRIC" id="fig|1629550.3.peg.1994"/>